<dbReference type="InterPro" id="IPR009080">
    <property type="entry name" value="tRNAsynth_Ia_anticodon-bd"/>
</dbReference>
<reference evidence="15 16" key="1">
    <citation type="submission" date="2024-09" db="EMBL/GenBank/DDBJ databases">
        <authorList>
            <person name="Sun Q."/>
            <person name="Mori K."/>
        </authorList>
    </citation>
    <scope>NUCLEOTIDE SEQUENCE [LARGE SCALE GENOMIC DNA]</scope>
    <source>
        <strain evidence="15 16">JCM 15389</strain>
    </source>
</reference>
<dbReference type="SUPFAM" id="SSF47323">
    <property type="entry name" value="Anticodon-binding domain of a subclass of class I aminoacyl-tRNA synthetases"/>
    <property type="match status" value="1"/>
</dbReference>
<evidence type="ECO:0000259" key="13">
    <source>
        <dbReference type="Pfam" id="PF09334"/>
    </source>
</evidence>
<accession>A0ABV6BZZ5</accession>
<evidence type="ECO:0000256" key="1">
    <source>
        <dbReference type="ARBA" id="ARBA00005594"/>
    </source>
</evidence>
<dbReference type="EMBL" id="JBHLYQ010000012">
    <property type="protein sequence ID" value="MFC0081003.1"/>
    <property type="molecule type" value="Genomic_DNA"/>
</dbReference>
<dbReference type="InterPro" id="IPR013155">
    <property type="entry name" value="M/V/L/I-tRNA-synth_anticd-bd"/>
</dbReference>
<evidence type="ECO:0000259" key="11">
    <source>
        <dbReference type="Pfam" id="PF00133"/>
    </source>
</evidence>
<evidence type="ECO:0000256" key="7">
    <source>
        <dbReference type="ARBA" id="ARBA00047469"/>
    </source>
</evidence>
<dbReference type="Proteomes" id="UP001589788">
    <property type="component" value="Unassembled WGS sequence"/>
</dbReference>
<dbReference type="Pfam" id="PF00133">
    <property type="entry name" value="tRNA-synt_1"/>
    <property type="match status" value="1"/>
</dbReference>
<evidence type="ECO:0000313" key="15">
    <source>
        <dbReference type="EMBL" id="MFC0081003.1"/>
    </source>
</evidence>
<feature type="binding site" evidence="8">
    <location>
        <position position="587"/>
    </location>
    <ligand>
        <name>ATP</name>
        <dbReference type="ChEBI" id="CHEBI:30616"/>
    </ligand>
</feature>
<comment type="caution">
    <text evidence="15">The sequence shown here is derived from an EMBL/GenBank/DDBJ whole genome shotgun (WGS) entry which is preliminary data.</text>
</comment>
<feature type="domain" description="Leucyl-tRNA synthetase editing" evidence="14">
    <location>
        <begin position="221"/>
        <end position="408"/>
    </location>
</feature>
<keyword evidence="8" id="KW-0963">Cytoplasm</keyword>
<dbReference type="CDD" id="cd07958">
    <property type="entry name" value="Anticodon_Ia_Leu_BEm"/>
    <property type="match status" value="1"/>
</dbReference>
<gene>
    <name evidence="8 15" type="primary">leuS</name>
    <name evidence="15" type="ORF">ACFFRE_02365</name>
</gene>
<proteinExistence type="inferred from homology"/>
<comment type="caution">
    <text evidence="8">Lacks conserved residue(s) required for the propagation of feature annotation.</text>
</comment>
<keyword evidence="4 8" id="KW-0067">ATP-binding</keyword>
<dbReference type="HAMAP" id="MF_00049_B">
    <property type="entry name" value="Leu_tRNA_synth_B"/>
    <property type="match status" value="1"/>
</dbReference>
<feature type="domain" description="Methionyl/Valyl/Leucyl/Isoleucyl-tRNA synthetase anticodon-binding" evidence="12">
    <location>
        <begin position="663"/>
        <end position="790"/>
    </location>
</feature>
<dbReference type="Gene3D" id="3.10.20.590">
    <property type="match status" value="1"/>
</dbReference>
<evidence type="ECO:0000256" key="2">
    <source>
        <dbReference type="ARBA" id="ARBA00022598"/>
    </source>
</evidence>
<evidence type="ECO:0000256" key="6">
    <source>
        <dbReference type="ARBA" id="ARBA00023146"/>
    </source>
</evidence>
<keyword evidence="2 8" id="KW-0436">Ligase</keyword>
<dbReference type="InterPro" id="IPR015413">
    <property type="entry name" value="Methionyl/Leucyl_tRNA_Synth"/>
</dbReference>
<dbReference type="NCBIfam" id="TIGR00396">
    <property type="entry name" value="leuS_bact"/>
    <property type="match status" value="1"/>
</dbReference>
<dbReference type="Pfam" id="PF13603">
    <property type="entry name" value="tRNA-synt_1_2"/>
    <property type="match status" value="1"/>
</dbReference>
<dbReference type="Gene3D" id="3.90.740.10">
    <property type="entry name" value="Valyl/Leucyl/Isoleucyl-tRNA synthetase, editing domain"/>
    <property type="match status" value="1"/>
</dbReference>
<dbReference type="InterPro" id="IPR009008">
    <property type="entry name" value="Val/Leu/Ile-tRNA-synth_edit"/>
</dbReference>
<evidence type="ECO:0000256" key="4">
    <source>
        <dbReference type="ARBA" id="ARBA00022840"/>
    </source>
</evidence>
<dbReference type="InterPro" id="IPR025709">
    <property type="entry name" value="Leu_tRNA-synth_edit"/>
</dbReference>
<feature type="domain" description="Methionyl/Leucyl tRNA synthetase" evidence="13">
    <location>
        <begin position="36"/>
        <end position="177"/>
    </location>
</feature>
<dbReference type="InterPro" id="IPR002300">
    <property type="entry name" value="aa-tRNA-synth_Ia"/>
</dbReference>
<comment type="catalytic activity">
    <reaction evidence="7 8">
        <text>tRNA(Leu) + L-leucine + ATP = L-leucyl-tRNA(Leu) + AMP + diphosphate</text>
        <dbReference type="Rhea" id="RHEA:11688"/>
        <dbReference type="Rhea" id="RHEA-COMP:9613"/>
        <dbReference type="Rhea" id="RHEA-COMP:9622"/>
        <dbReference type="ChEBI" id="CHEBI:30616"/>
        <dbReference type="ChEBI" id="CHEBI:33019"/>
        <dbReference type="ChEBI" id="CHEBI:57427"/>
        <dbReference type="ChEBI" id="CHEBI:78442"/>
        <dbReference type="ChEBI" id="CHEBI:78494"/>
        <dbReference type="ChEBI" id="CHEBI:456215"/>
        <dbReference type="EC" id="6.1.1.4"/>
    </reaction>
</comment>
<dbReference type="Gene3D" id="3.40.50.620">
    <property type="entry name" value="HUPs"/>
    <property type="match status" value="2"/>
</dbReference>
<dbReference type="Pfam" id="PF08264">
    <property type="entry name" value="Anticodon_1"/>
    <property type="match status" value="1"/>
</dbReference>
<dbReference type="InterPro" id="IPR002302">
    <property type="entry name" value="Leu-tRNA-ligase"/>
</dbReference>
<evidence type="ECO:0000256" key="5">
    <source>
        <dbReference type="ARBA" id="ARBA00022917"/>
    </source>
</evidence>
<evidence type="ECO:0000313" key="16">
    <source>
        <dbReference type="Proteomes" id="UP001589788"/>
    </source>
</evidence>
<evidence type="ECO:0000259" key="12">
    <source>
        <dbReference type="Pfam" id="PF08264"/>
    </source>
</evidence>
<comment type="subcellular location">
    <subcellularLocation>
        <location evidence="8">Cytoplasm</location>
    </subcellularLocation>
</comment>
<comment type="similarity">
    <text evidence="1 8 9">Belongs to the class-I aminoacyl-tRNA synthetase family.</text>
</comment>
<evidence type="ECO:0000256" key="8">
    <source>
        <dbReference type="HAMAP-Rule" id="MF_00049"/>
    </source>
</evidence>
<dbReference type="RefSeq" id="WP_377787800.1">
    <property type="nucleotide sequence ID" value="NZ_JBHLYQ010000012.1"/>
</dbReference>
<evidence type="ECO:0000256" key="3">
    <source>
        <dbReference type="ARBA" id="ARBA00022741"/>
    </source>
</evidence>
<dbReference type="Pfam" id="PF09334">
    <property type="entry name" value="tRNA-synt_1g"/>
    <property type="match status" value="1"/>
</dbReference>
<dbReference type="GO" id="GO:0004823">
    <property type="term" value="F:leucine-tRNA ligase activity"/>
    <property type="evidence" value="ECO:0007669"/>
    <property type="project" value="UniProtKB-EC"/>
</dbReference>
<dbReference type="EC" id="6.1.1.4" evidence="8"/>
<keyword evidence="6 8" id="KW-0030">Aminoacyl-tRNA synthetase</keyword>
<feature type="domain" description="Aminoacyl-tRNA synthetase class Ia" evidence="11">
    <location>
        <begin position="421"/>
        <end position="623"/>
    </location>
</feature>
<dbReference type="PANTHER" id="PTHR43740">
    <property type="entry name" value="LEUCYL-TRNA SYNTHETASE"/>
    <property type="match status" value="1"/>
</dbReference>
<feature type="short sequence motif" description="'KMSKS' region" evidence="8">
    <location>
        <begin position="584"/>
        <end position="588"/>
    </location>
</feature>
<evidence type="ECO:0000259" key="14">
    <source>
        <dbReference type="Pfam" id="PF13603"/>
    </source>
</evidence>
<protein>
    <recommendedName>
        <fullName evidence="8">Leucine--tRNA ligase</fullName>
        <ecNumber evidence="8">6.1.1.4</ecNumber>
    </recommendedName>
    <alternativeName>
        <fullName evidence="8">Leucyl-tRNA synthetase</fullName>
        <shortName evidence="8">LeuRS</shortName>
    </alternativeName>
</protein>
<dbReference type="SUPFAM" id="SSF50677">
    <property type="entry name" value="ValRS/IleRS/LeuRS editing domain"/>
    <property type="match status" value="1"/>
</dbReference>
<evidence type="ECO:0000256" key="10">
    <source>
        <dbReference type="SAM" id="MobiDB-lite"/>
    </source>
</evidence>
<dbReference type="InterPro" id="IPR014729">
    <property type="entry name" value="Rossmann-like_a/b/a_fold"/>
</dbReference>
<name>A0ABV6BZZ5_9ACTN</name>
<dbReference type="SUPFAM" id="SSF52374">
    <property type="entry name" value="Nucleotidylyl transferase"/>
    <property type="match status" value="1"/>
</dbReference>
<dbReference type="CDD" id="cd00812">
    <property type="entry name" value="LeuRS_core"/>
    <property type="match status" value="1"/>
</dbReference>
<keyword evidence="5 8" id="KW-0648">Protein biosynthesis</keyword>
<feature type="region of interest" description="Disordered" evidence="10">
    <location>
        <begin position="292"/>
        <end position="316"/>
    </location>
</feature>
<keyword evidence="3 8" id="KW-0547">Nucleotide-binding</keyword>
<dbReference type="PRINTS" id="PR00985">
    <property type="entry name" value="TRNASYNTHLEU"/>
</dbReference>
<keyword evidence="16" id="KW-1185">Reference proteome</keyword>
<evidence type="ECO:0000256" key="9">
    <source>
        <dbReference type="RuleBase" id="RU363039"/>
    </source>
</evidence>
<organism evidence="15 16">
    <name type="scientific">Aciditerrimonas ferrireducens</name>
    <dbReference type="NCBI Taxonomy" id="667306"/>
    <lineage>
        <taxon>Bacteria</taxon>
        <taxon>Bacillati</taxon>
        <taxon>Actinomycetota</taxon>
        <taxon>Acidimicrobiia</taxon>
        <taxon>Acidimicrobiales</taxon>
        <taxon>Acidimicrobiaceae</taxon>
        <taxon>Aciditerrimonas</taxon>
    </lineage>
</organism>
<dbReference type="Gene3D" id="1.10.730.10">
    <property type="entry name" value="Isoleucyl-tRNA Synthetase, Domain 1"/>
    <property type="match status" value="1"/>
</dbReference>
<dbReference type="PANTHER" id="PTHR43740:SF2">
    <property type="entry name" value="LEUCINE--TRNA LIGASE, MITOCHONDRIAL"/>
    <property type="match status" value="1"/>
</dbReference>
<sequence>MARAYDVQAIERKWQERWAQQGTYQLDPDDPRPPWYVLCMYPYPSGPAHQGHVRNYTFGDLLVRYRTMQGYGVLSPFGFDSFGLPAENAAIKTGEHPRSFTDARIAELKASVLALGAVYDWRREIRSHDPRYMRWNQLIFLRFLEHGLAYRASAPVNWCPGCQTVLANEQVLADGTCERSGDLVIQRDLEQWFFRITAYADELLAELDHLEWPDRVKTMQRNWIGRSEGAEIDLPVVGAADGAALRVFTTRPDTAFGMTFAVVAPEHPLLDRLTQPAQRAAVDEIRALAQRSSQLERTAAGDPASLEKRGAPTGSSVLNPFTGQPIPVYVADYVLMGYGTGAIMAVPAEDERDWAFAQAHGLPVVRTTRPPEGFEGGAWTGDGPKINSGFLDGLDVGAAKARAIEWLEAEGKGRRVVHYRLRDWLVSRQRYWGCPIPVVHCPTDGIVGVPEDQLPVLAPDDVEFRPTGESPLARHAGFRHTTCPRCGGPAERETDTMDTFVDSSWYFLRFCDPWAEDRPFDPALAARYMPVDNYIGGIEHAILHLLYARFFTKALVDVGLAPGVPREPFARLFTQGMIRMDGTKMSKSKGNLVAPQKYFETVGADALRLFHLFVGPPTDDVDWTEQTDEVIEHGCGGFLERVWRLCVEPEVASWREGDPEEHDRELLRGAHRLVAKVTEDIERWSFNTAVAACMQFSNDCARYLRTAPGGPHRATLDEALDRLLLVLAPMTPHLAAEAWERRHGPGADIHRMPWPSADPELVRQDTVTLVVQVNGKLRDRLAVPADADEDQVVALALGSPKVLAALDGQQPKRIVARPPRLVNLVVG</sequence>